<dbReference type="GO" id="GO:0004519">
    <property type="term" value="F:endonuclease activity"/>
    <property type="evidence" value="ECO:0007669"/>
    <property type="project" value="UniProtKB-KW"/>
</dbReference>
<dbReference type="PANTHER" id="PTHR36558:SF1">
    <property type="entry name" value="RESTRICTION ENDONUCLEASE DOMAIN-CONTAINING PROTEIN-RELATED"/>
    <property type="match status" value="1"/>
</dbReference>
<keyword evidence="2" id="KW-0378">Hydrolase</keyword>
<evidence type="ECO:0000313" key="3">
    <source>
        <dbReference type="Proteomes" id="UP000469011"/>
    </source>
</evidence>
<dbReference type="SUPFAM" id="SSF52980">
    <property type="entry name" value="Restriction endonuclease-like"/>
    <property type="match status" value="1"/>
</dbReference>
<evidence type="ECO:0000313" key="2">
    <source>
        <dbReference type="EMBL" id="NDW06250.1"/>
    </source>
</evidence>
<dbReference type="Pfam" id="PF05685">
    <property type="entry name" value="Uma2"/>
    <property type="match status" value="1"/>
</dbReference>
<dbReference type="EMBL" id="JAAAMG010000015">
    <property type="protein sequence ID" value="NDW06250.1"/>
    <property type="molecule type" value="Genomic_DNA"/>
</dbReference>
<sequence length="192" mass="20703">MASRPEGETWELIDGLFVMQATPTIPHSVIASNIERLLNDALANVLPDLLACREVTIVMEAAGIVGGGNYVPDVAVLDEADLQEGLTSTATCHLAVEVVSPSDRKPIAGSARPKIDIKLEGYRNLPSCMAILVVDQSEIAVMALIRTDQGWIESRYDSPDDEIALPDFGLKCKVADIYFRTPALRTASKIAP</sequence>
<evidence type="ECO:0000259" key="1">
    <source>
        <dbReference type="Pfam" id="PF05685"/>
    </source>
</evidence>
<dbReference type="Proteomes" id="UP000469011">
    <property type="component" value="Unassembled WGS sequence"/>
</dbReference>
<dbReference type="InterPro" id="IPR012296">
    <property type="entry name" value="Nuclease_put_TT1808"/>
</dbReference>
<organism evidence="2 3">
    <name type="scientific">Jiella pacifica</name>
    <dbReference type="NCBI Taxonomy" id="2696469"/>
    <lineage>
        <taxon>Bacteria</taxon>
        <taxon>Pseudomonadati</taxon>
        <taxon>Pseudomonadota</taxon>
        <taxon>Alphaproteobacteria</taxon>
        <taxon>Hyphomicrobiales</taxon>
        <taxon>Aurantimonadaceae</taxon>
        <taxon>Jiella</taxon>
    </lineage>
</organism>
<keyword evidence="2" id="KW-0540">Nuclease</keyword>
<comment type="caution">
    <text evidence="2">The sequence shown here is derived from an EMBL/GenBank/DDBJ whole genome shotgun (WGS) entry which is preliminary data.</text>
</comment>
<name>A0A6N9T4T4_9HYPH</name>
<proteinExistence type="predicted"/>
<reference evidence="2 3" key="1">
    <citation type="submission" date="2020-01" db="EMBL/GenBank/DDBJ databases">
        <title>Jiella pacifica sp. nov.</title>
        <authorList>
            <person name="Xue Z."/>
            <person name="Zhu S."/>
            <person name="Chen J."/>
            <person name="Yang J."/>
        </authorList>
    </citation>
    <scope>NUCLEOTIDE SEQUENCE [LARGE SCALE GENOMIC DNA]</scope>
    <source>
        <strain evidence="2 3">40Bstr34</strain>
    </source>
</reference>
<dbReference type="InterPro" id="IPR011335">
    <property type="entry name" value="Restrct_endonuc-II-like"/>
</dbReference>
<dbReference type="Gene3D" id="3.90.1570.10">
    <property type="entry name" value="tt1808, chain A"/>
    <property type="match status" value="1"/>
</dbReference>
<dbReference type="AlphaFoldDB" id="A0A6N9T4T4"/>
<accession>A0A6N9T4T4</accession>
<keyword evidence="3" id="KW-1185">Reference proteome</keyword>
<dbReference type="InterPro" id="IPR008538">
    <property type="entry name" value="Uma2"/>
</dbReference>
<keyword evidence="2" id="KW-0255">Endonuclease</keyword>
<protein>
    <submittedName>
        <fullName evidence="2">Uma2 family endonuclease</fullName>
    </submittedName>
</protein>
<dbReference type="PANTHER" id="PTHR36558">
    <property type="entry name" value="GLR1098 PROTEIN"/>
    <property type="match status" value="1"/>
</dbReference>
<gene>
    <name evidence="2" type="ORF">GTK09_17660</name>
</gene>
<feature type="domain" description="Putative restriction endonuclease" evidence="1">
    <location>
        <begin position="5"/>
        <end position="171"/>
    </location>
</feature>
<dbReference type="CDD" id="cd06260">
    <property type="entry name" value="DUF820-like"/>
    <property type="match status" value="1"/>
</dbReference>